<dbReference type="EMBL" id="PGCP01000028">
    <property type="protein sequence ID" value="PJC92182.1"/>
    <property type="molecule type" value="Genomic_DNA"/>
</dbReference>
<evidence type="ECO:0000256" key="1">
    <source>
        <dbReference type="SAM" id="MobiDB-lite"/>
    </source>
</evidence>
<keyword evidence="4" id="KW-1185">Reference proteome</keyword>
<dbReference type="AlphaFoldDB" id="A0A2M8H6L6"/>
<name>A0A2M8H6L6_9GAMM</name>
<protein>
    <submittedName>
        <fullName evidence="3">Uncharacterized protein</fullName>
    </submittedName>
</protein>
<comment type="caution">
    <text evidence="3">The sequence shown here is derived from an EMBL/GenBank/DDBJ whole genome shotgun (WGS) entry which is preliminary data.</text>
</comment>
<feature type="region of interest" description="Disordered" evidence="1">
    <location>
        <begin position="25"/>
        <end position="84"/>
    </location>
</feature>
<proteinExistence type="predicted"/>
<evidence type="ECO:0000313" key="3">
    <source>
        <dbReference type="EMBL" id="PJC92182.1"/>
    </source>
</evidence>
<reference evidence="3 4" key="1">
    <citation type="submission" date="2017-11" db="EMBL/GenBank/DDBJ databases">
        <title>Draft genome sequence of environmental isolate Aeromonas lusitania sp. nov. MDC 2473.</title>
        <authorList>
            <person name="Colston S.M."/>
            <person name="Navarro A."/>
            <person name="Martinez-Murcia A.J."/>
            <person name="Graf J."/>
        </authorList>
    </citation>
    <scope>NUCLEOTIDE SEQUENCE [LARGE SCALE GENOMIC DNA]</scope>
    <source>
        <strain evidence="3 4">MDC 2473</strain>
    </source>
</reference>
<dbReference type="Proteomes" id="UP000232060">
    <property type="component" value="Unassembled WGS sequence"/>
</dbReference>
<dbReference type="OrthoDB" id="5588861at2"/>
<keyword evidence="2" id="KW-0732">Signal</keyword>
<feature type="signal peptide" evidence="2">
    <location>
        <begin position="1"/>
        <end position="20"/>
    </location>
</feature>
<evidence type="ECO:0000313" key="4">
    <source>
        <dbReference type="Proteomes" id="UP000232060"/>
    </source>
</evidence>
<accession>A0A2M8H6L6</accession>
<organism evidence="3 4">
    <name type="scientific">Aeromonas lusitana</name>
    <dbReference type="NCBI Taxonomy" id="931529"/>
    <lineage>
        <taxon>Bacteria</taxon>
        <taxon>Pseudomonadati</taxon>
        <taxon>Pseudomonadota</taxon>
        <taxon>Gammaproteobacteria</taxon>
        <taxon>Aeromonadales</taxon>
        <taxon>Aeromonadaceae</taxon>
        <taxon>Aeromonas</taxon>
    </lineage>
</organism>
<sequence>MTVSVSRLSAALLTACTLFAAVPAHATNQSEQRQDARDIRQDTRQESRDAKQECREGLMGNADCRQDHRDAKQEGRDQARDVKY</sequence>
<evidence type="ECO:0000256" key="2">
    <source>
        <dbReference type="SAM" id="SignalP"/>
    </source>
</evidence>
<feature type="compositionally biased region" description="Basic and acidic residues" evidence="1">
    <location>
        <begin position="32"/>
        <end position="56"/>
    </location>
</feature>
<feature type="chain" id="PRO_5014922038" evidence="2">
    <location>
        <begin position="21"/>
        <end position="84"/>
    </location>
</feature>
<feature type="compositionally biased region" description="Basic and acidic residues" evidence="1">
    <location>
        <begin position="64"/>
        <end position="84"/>
    </location>
</feature>
<dbReference type="RefSeq" id="WP_100860852.1">
    <property type="nucleotide sequence ID" value="NZ_PGCP01000028.1"/>
</dbReference>
<gene>
    <name evidence="3" type="ORF">CUC44_15875</name>
</gene>